<evidence type="ECO:0000313" key="3">
    <source>
        <dbReference type="Proteomes" id="UP001597475"/>
    </source>
</evidence>
<dbReference type="SUPFAM" id="SSF52540">
    <property type="entry name" value="P-loop containing nucleoside triphosphate hydrolases"/>
    <property type="match status" value="1"/>
</dbReference>
<dbReference type="RefSeq" id="WP_386844352.1">
    <property type="nucleotide sequence ID" value="NZ_JBHUMK010000029.1"/>
</dbReference>
<keyword evidence="2" id="KW-0347">Helicase</keyword>
<keyword evidence="2" id="KW-0378">Hydrolase</keyword>
<name>A0ABW5P3Y1_9DEIO</name>
<sequence>MHLKHPDWDIALVFFSRSLYDQITKWTDHWLRVQSNGDVTLADARHKLRILHAWGAKEQAGFYRVLAESVGVDPMAVSHIPKRFPYGLGLMYACKKLLEAADEQQLNLQQFDAVLIDEGQDLVSEVGDLQYEERQALYWLAYQSLRPVANQGDRLLEDPAAPVQGLRRLIWAYDEAQSLDSLIIPDTRTVFGQSWQEIFGAGRQYSGGIGKSEVMKVCYRVPGPTLVAAHALGMGLLRPGGMLSGPTRKADWENLGYQVSGDFRTRNEVALLRDEKSSPHPLPTLTDDPLVSFSSHTDRDAEVAAVVQMIRRDIAEGLDPSRNILVIHLGTEGILTALNKAFKAAGVTYYCAGKPQPNQVYGKGNPNDFWFPGAVTVTGIHQVKGNEAESVYVVGVDRVALQEDDIQLRNHLFVALSRSKGWVHLSGVQVAETAFGAEVQQVIAQGTHLRFIPSQPKRLLDDMDTIHVTGLDAGAGSASVPAGD</sequence>
<keyword evidence="3" id="KW-1185">Reference proteome</keyword>
<gene>
    <name evidence="2" type="ORF">ACFSR9_06995</name>
</gene>
<evidence type="ECO:0000259" key="1">
    <source>
        <dbReference type="Pfam" id="PF13538"/>
    </source>
</evidence>
<organism evidence="2 3">
    <name type="scientific">Deinococcus taklimakanensis</name>
    <dbReference type="NCBI Taxonomy" id="536443"/>
    <lineage>
        <taxon>Bacteria</taxon>
        <taxon>Thermotogati</taxon>
        <taxon>Deinococcota</taxon>
        <taxon>Deinococci</taxon>
        <taxon>Deinococcales</taxon>
        <taxon>Deinococcaceae</taxon>
        <taxon>Deinococcus</taxon>
    </lineage>
</organism>
<accession>A0ABW5P3Y1</accession>
<dbReference type="EMBL" id="JBHUMK010000029">
    <property type="protein sequence ID" value="MFD2609185.1"/>
    <property type="molecule type" value="Genomic_DNA"/>
</dbReference>
<keyword evidence="2" id="KW-0067">ATP-binding</keyword>
<dbReference type="Gene3D" id="3.40.50.300">
    <property type="entry name" value="P-loop containing nucleotide triphosphate hydrolases"/>
    <property type="match status" value="1"/>
</dbReference>
<evidence type="ECO:0000313" key="2">
    <source>
        <dbReference type="EMBL" id="MFD2609185.1"/>
    </source>
</evidence>
<dbReference type="GO" id="GO:0004386">
    <property type="term" value="F:helicase activity"/>
    <property type="evidence" value="ECO:0007669"/>
    <property type="project" value="UniProtKB-KW"/>
</dbReference>
<dbReference type="InterPro" id="IPR027785">
    <property type="entry name" value="UvrD-like_helicase_C"/>
</dbReference>
<dbReference type="InterPro" id="IPR027417">
    <property type="entry name" value="P-loop_NTPase"/>
</dbReference>
<protein>
    <submittedName>
        <fullName evidence="2">DEAD/DEAH box helicase</fullName>
    </submittedName>
</protein>
<reference evidence="3" key="1">
    <citation type="journal article" date="2019" name="Int. J. Syst. Evol. Microbiol.">
        <title>The Global Catalogue of Microorganisms (GCM) 10K type strain sequencing project: providing services to taxonomists for standard genome sequencing and annotation.</title>
        <authorList>
            <consortium name="The Broad Institute Genomics Platform"/>
            <consortium name="The Broad Institute Genome Sequencing Center for Infectious Disease"/>
            <person name="Wu L."/>
            <person name="Ma J."/>
        </authorList>
    </citation>
    <scope>NUCLEOTIDE SEQUENCE [LARGE SCALE GENOMIC DNA]</scope>
    <source>
        <strain evidence="3">KCTC 33842</strain>
    </source>
</reference>
<feature type="domain" description="UvrD-like helicase C-terminal" evidence="1">
    <location>
        <begin position="375"/>
        <end position="425"/>
    </location>
</feature>
<dbReference type="Pfam" id="PF13538">
    <property type="entry name" value="UvrD_C_2"/>
    <property type="match status" value="1"/>
</dbReference>
<keyword evidence="2" id="KW-0547">Nucleotide-binding</keyword>
<dbReference type="Proteomes" id="UP001597475">
    <property type="component" value="Unassembled WGS sequence"/>
</dbReference>
<proteinExistence type="predicted"/>
<comment type="caution">
    <text evidence="2">The sequence shown here is derived from an EMBL/GenBank/DDBJ whole genome shotgun (WGS) entry which is preliminary data.</text>
</comment>